<name>A0A9Y2IMT1_9PSEU</name>
<dbReference type="KEGG" id="acab:QRX50_20670"/>
<dbReference type="RefSeq" id="WP_285973563.1">
    <property type="nucleotide sequence ID" value="NZ_CP127294.1"/>
</dbReference>
<dbReference type="Proteomes" id="UP001236014">
    <property type="component" value="Chromosome"/>
</dbReference>
<keyword evidence="2" id="KW-1185">Reference proteome</keyword>
<dbReference type="AlphaFoldDB" id="A0A9Y2IMT1"/>
<sequence length="183" mass="20319">MGASQAMWVLAGQRQQRREHALRIVIDDINQRRKLVRDLGTLPAEHQAIADQDLRKLDVRLDEASIAADQIGLQLANIKAYKLDMTTVIKDATNLAFPGSDEHSAKIRASAGFLWRTTSGHAHGTPSSRLTLIRVEDAVRKPDGSATAKPEPSIDRIAVALHNAIMMTNEAWRLYDLRCQPHS</sequence>
<protein>
    <submittedName>
        <fullName evidence="1">Uncharacterized protein</fullName>
    </submittedName>
</protein>
<dbReference type="EMBL" id="CP127294">
    <property type="protein sequence ID" value="WIX83002.1"/>
    <property type="molecule type" value="Genomic_DNA"/>
</dbReference>
<evidence type="ECO:0000313" key="2">
    <source>
        <dbReference type="Proteomes" id="UP001236014"/>
    </source>
</evidence>
<reference evidence="1 2" key="1">
    <citation type="submission" date="2023-06" db="EMBL/GenBank/DDBJ databases">
        <authorList>
            <person name="Oyuntsetseg B."/>
            <person name="Kim S.B."/>
        </authorList>
    </citation>
    <scope>NUCLEOTIDE SEQUENCE [LARGE SCALE GENOMIC DNA]</scope>
    <source>
        <strain evidence="1 2">2-15</strain>
    </source>
</reference>
<organism evidence="1 2">
    <name type="scientific">Amycolatopsis carbonis</name>
    <dbReference type="NCBI Taxonomy" id="715471"/>
    <lineage>
        <taxon>Bacteria</taxon>
        <taxon>Bacillati</taxon>
        <taxon>Actinomycetota</taxon>
        <taxon>Actinomycetes</taxon>
        <taxon>Pseudonocardiales</taxon>
        <taxon>Pseudonocardiaceae</taxon>
        <taxon>Amycolatopsis</taxon>
    </lineage>
</organism>
<gene>
    <name evidence="1" type="ORF">QRX50_20670</name>
</gene>
<evidence type="ECO:0000313" key="1">
    <source>
        <dbReference type="EMBL" id="WIX83002.1"/>
    </source>
</evidence>
<proteinExistence type="predicted"/>
<accession>A0A9Y2IMT1</accession>